<dbReference type="InterPro" id="IPR024524">
    <property type="entry name" value="DUF3800"/>
</dbReference>
<sequence length="202" mass="23106">MFIDESGDPGFKLDRGSSPNFALAMVLFQSPEDAQHAQRTIKAVRSAERVSPEWKFSKVKDAKRDAFFQAVSGCKFTCRAVVVQKHLIHSRNLKTKPRQFYNFFTRMMFQHDGGMLKGAAVVIDGSGDRRFRKELQSYLRRELPPGTIRKMGFKDSLKDPLVQLADMCAGAIARSYSNKPNATRWRNMLARSGQVHDVWEFR</sequence>
<organism evidence="1 2">
    <name type="scientific">Ruegeria spongiae</name>
    <dbReference type="NCBI Taxonomy" id="2942209"/>
    <lineage>
        <taxon>Bacteria</taxon>
        <taxon>Pseudomonadati</taxon>
        <taxon>Pseudomonadota</taxon>
        <taxon>Alphaproteobacteria</taxon>
        <taxon>Rhodobacterales</taxon>
        <taxon>Roseobacteraceae</taxon>
        <taxon>Ruegeria</taxon>
    </lineage>
</organism>
<evidence type="ECO:0000313" key="1">
    <source>
        <dbReference type="EMBL" id="MCL6285411.1"/>
    </source>
</evidence>
<accession>A0ABT0Q695</accession>
<keyword evidence="2" id="KW-1185">Reference proteome</keyword>
<protein>
    <submittedName>
        <fullName evidence="1">DUF3800 domain-containing protein</fullName>
    </submittedName>
</protein>
<reference evidence="1" key="1">
    <citation type="submission" date="2022-05" db="EMBL/GenBank/DDBJ databases">
        <authorList>
            <person name="Park J.-S."/>
        </authorList>
    </citation>
    <scope>NUCLEOTIDE SEQUENCE</scope>
    <source>
        <strain evidence="1">2012CJ41-6</strain>
    </source>
</reference>
<dbReference type="EMBL" id="JAMFMB010000028">
    <property type="protein sequence ID" value="MCL6285411.1"/>
    <property type="molecule type" value="Genomic_DNA"/>
</dbReference>
<evidence type="ECO:0000313" key="2">
    <source>
        <dbReference type="Proteomes" id="UP001203880"/>
    </source>
</evidence>
<dbReference type="Pfam" id="PF12686">
    <property type="entry name" value="DUF3800"/>
    <property type="match status" value="1"/>
</dbReference>
<dbReference type="RefSeq" id="WP_249712265.1">
    <property type="nucleotide sequence ID" value="NZ_JAMFMB010000028.1"/>
</dbReference>
<gene>
    <name evidence="1" type="ORF">M3P21_17925</name>
</gene>
<dbReference type="Proteomes" id="UP001203880">
    <property type="component" value="Unassembled WGS sequence"/>
</dbReference>
<name>A0ABT0Q695_9RHOB</name>
<comment type="caution">
    <text evidence="1">The sequence shown here is derived from an EMBL/GenBank/DDBJ whole genome shotgun (WGS) entry which is preliminary data.</text>
</comment>
<proteinExistence type="predicted"/>